<comment type="caution">
    <text evidence="2">The sequence shown here is derived from an EMBL/GenBank/DDBJ whole genome shotgun (WGS) entry which is preliminary data.</text>
</comment>
<reference evidence="2" key="1">
    <citation type="submission" date="2021-03" db="EMBL/GenBank/DDBJ databases">
        <title>Antimicrobial resistance genes in bacteria isolated from Japanese honey, and their potential for conferring macrolide and lincosamide resistance in the American foulbrood pathogen Paenibacillus larvae.</title>
        <authorList>
            <person name="Okamoto M."/>
            <person name="Kumagai M."/>
            <person name="Kanamori H."/>
            <person name="Takamatsu D."/>
        </authorList>
    </citation>
    <scope>NUCLEOTIDE SEQUENCE</scope>
    <source>
        <strain evidence="2">J40TS1</strain>
    </source>
</reference>
<sequence length="496" mass="54988">MNSQISYNRAKTWQLICYPAGVLGQKLFMALMMLVSYYAAGIVGLGTVVASLVITGSRFFDGITDPIVGFLIDRSKGKYGKVKPFVISGYIIMSVSTVVMFFTTHLVPSSMKLIYFIIVYAFYILGYTFAAISKWSGLAIITNDPKQRPVLGGIEAAYTTVFLSLFSMYNSLYLVPKYGGFNNPDFFQEMVLTVVGIAGILYALCVAAIWSKDRMENLETKSGSSEKVRVKDMWQVIKGNRALQIFVLSVTSDKLAMQTHSNQVVIVMLYGIIIGNFSMSGQMAMPAIFVNLLMIFFGIKWARKVGTKRGYVAATWGCIITYALLFLLLWLGDPTQIGFDNLGFMTIAFVLLMLLSGAFIFLSTGLVSPLIPDIVDYETYRTGRFVPGIISTTYSFIDKVVSSLAQTVVGLTLAAIGFKAAFPDINTPYSESIFWVTMALYIGTVMVAWIISVIAMKFYPLTKEKMLEIQEELNARHEQSKANHVVTDESKTVSLN</sequence>
<feature type="transmembrane region" description="Helical" evidence="1">
    <location>
        <begin position="85"/>
        <end position="107"/>
    </location>
</feature>
<keyword evidence="1" id="KW-1133">Transmembrane helix</keyword>
<keyword evidence="1" id="KW-0812">Transmembrane</keyword>
<dbReference type="PANTHER" id="PTHR11328">
    <property type="entry name" value="MAJOR FACILITATOR SUPERFAMILY DOMAIN-CONTAINING PROTEIN"/>
    <property type="match status" value="1"/>
</dbReference>
<keyword evidence="1" id="KW-0472">Membrane</keyword>
<keyword evidence="2" id="KW-0813">Transport</keyword>
<feature type="transmembrane region" description="Helical" evidence="1">
    <location>
        <begin position="190"/>
        <end position="211"/>
    </location>
</feature>
<keyword evidence="3" id="KW-1185">Reference proteome</keyword>
<dbReference type="SUPFAM" id="SSF103473">
    <property type="entry name" value="MFS general substrate transporter"/>
    <property type="match status" value="1"/>
</dbReference>
<dbReference type="RefSeq" id="WP_213514377.1">
    <property type="nucleotide sequence ID" value="NZ_BOSE01000002.1"/>
</dbReference>
<dbReference type="GO" id="GO:0008643">
    <property type="term" value="P:carbohydrate transport"/>
    <property type="evidence" value="ECO:0007669"/>
    <property type="project" value="InterPro"/>
</dbReference>
<dbReference type="PANTHER" id="PTHR11328:SF24">
    <property type="entry name" value="MAJOR FACILITATOR SUPERFAMILY (MFS) PROFILE DOMAIN-CONTAINING PROTEIN"/>
    <property type="match status" value="1"/>
</dbReference>
<feature type="transmembrane region" description="Helical" evidence="1">
    <location>
        <begin position="433"/>
        <end position="456"/>
    </location>
</feature>
<feature type="transmembrane region" description="Helical" evidence="1">
    <location>
        <begin position="400"/>
        <end position="421"/>
    </location>
</feature>
<organism evidence="2 3">
    <name type="scientific">Paenibacillus montaniterrae</name>
    <dbReference type="NCBI Taxonomy" id="429341"/>
    <lineage>
        <taxon>Bacteria</taxon>
        <taxon>Bacillati</taxon>
        <taxon>Bacillota</taxon>
        <taxon>Bacilli</taxon>
        <taxon>Bacillales</taxon>
        <taxon>Paenibacillaceae</taxon>
        <taxon>Paenibacillus</taxon>
    </lineage>
</organism>
<dbReference type="GO" id="GO:0015293">
    <property type="term" value="F:symporter activity"/>
    <property type="evidence" value="ECO:0007669"/>
    <property type="project" value="InterPro"/>
</dbReference>
<dbReference type="Proteomes" id="UP000683139">
    <property type="component" value="Unassembled WGS sequence"/>
</dbReference>
<feature type="transmembrane region" description="Helical" evidence="1">
    <location>
        <begin position="261"/>
        <end position="277"/>
    </location>
</feature>
<evidence type="ECO:0000256" key="1">
    <source>
        <dbReference type="SAM" id="Phobius"/>
    </source>
</evidence>
<gene>
    <name evidence="2" type="ORF">J40TS1_17930</name>
</gene>
<evidence type="ECO:0000313" key="3">
    <source>
        <dbReference type="Proteomes" id="UP000683139"/>
    </source>
</evidence>
<dbReference type="AlphaFoldDB" id="A0A919YRS5"/>
<keyword evidence="2" id="KW-0762">Sugar transport</keyword>
<evidence type="ECO:0000313" key="2">
    <source>
        <dbReference type="EMBL" id="GIP16151.1"/>
    </source>
</evidence>
<dbReference type="InterPro" id="IPR039672">
    <property type="entry name" value="MFS_2"/>
</dbReference>
<dbReference type="EMBL" id="BOSE01000002">
    <property type="protein sequence ID" value="GIP16151.1"/>
    <property type="molecule type" value="Genomic_DNA"/>
</dbReference>
<feature type="transmembrane region" description="Helical" evidence="1">
    <location>
        <begin position="150"/>
        <end position="170"/>
    </location>
</feature>
<feature type="transmembrane region" description="Helical" evidence="1">
    <location>
        <begin position="113"/>
        <end position="130"/>
    </location>
</feature>
<dbReference type="GO" id="GO:0005886">
    <property type="term" value="C:plasma membrane"/>
    <property type="evidence" value="ECO:0007669"/>
    <property type="project" value="TreeGrafter"/>
</dbReference>
<feature type="transmembrane region" description="Helical" evidence="1">
    <location>
        <begin position="28"/>
        <end position="54"/>
    </location>
</feature>
<protein>
    <submittedName>
        <fullName evidence="2">Sugar transporter</fullName>
    </submittedName>
</protein>
<proteinExistence type="predicted"/>
<name>A0A919YRS5_9BACL</name>
<dbReference type="Pfam" id="PF13347">
    <property type="entry name" value="MFS_2"/>
    <property type="match status" value="1"/>
</dbReference>
<accession>A0A919YRS5</accession>
<dbReference type="InterPro" id="IPR036259">
    <property type="entry name" value="MFS_trans_sf"/>
</dbReference>
<feature type="transmembrane region" description="Helical" evidence="1">
    <location>
        <begin position="342"/>
        <end position="362"/>
    </location>
</feature>
<feature type="transmembrane region" description="Helical" evidence="1">
    <location>
        <begin position="311"/>
        <end position="330"/>
    </location>
</feature>